<keyword evidence="5" id="KW-0560">Oxidoreductase</keyword>
<dbReference type="CDD" id="cd08249">
    <property type="entry name" value="enoyl_reductase_like"/>
    <property type="match status" value="1"/>
</dbReference>
<dbReference type="RefSeq" id="XP_062663001.1">
    <property type="nucleotide sequence ID" value="XM_062801561.1"/>
</dbReference>
<dbReference type="SUPFAM" id="SSF51735">
    <property type="entry name" value="NAD(P)-binding Rossmann-fold domains"/>
    <property type="match status" value="1"/>
</dbReference>
<dbReference type="Pfam" id="PF08240">
    <property type="entry name" value="ADH_N"/>
    <property type="match status" value="1"/>
</dbReference>
<comment type="subunit">
    <text evidence="2">Monomer.</text>
</comment>
<dbReference type="Proteomes" id="UP001278766">
    <property type="component" value="Unassembled WGS sequence"/>
</dbReference>
<dbReference type="Gene3D" id="3.90.180.10">
    <property type="entry name" value="Medium-chain alcohol dehydrogenases, catalytic domain"/>
    <property type="match status" value="1"/>
</dbReference>
<dbReference type="Gene3D" id="3.40.50.720">
    <property type="entry name" value="NAD(P)-binding Rossmann-like Domain"/>
    <property type="match status" value="1"/>
</dbReference>
<evidence type="ECO:0000256" key="1">
    <source>
        <dbReference type="ARBA" id="ARBA00008072"/>
    </source>
</evidence>
<evidence type="ECO:0000259" key="6">
    <source>
        <dbReference type="SMART" id="SM00829"/>
    </source>
</evidence>
<dbReference type="EMBL" id="JAUEPN010000002">
    <property type="protein sequence ID" value="KAK3299487.1"/>
    <property type="molecule type" value="Genomic_DNA"/>
</dbReference>
<keyword evidence="4" id="KW-0521">NADP</keyword>
<dbReference type="GO" id="GO:0016651">
    <property type="term" value="F:oxidoreductase activity, acting on NAD(P)H"/>
    <property type="evidence" value="ECO:0007669"/>
    <property type="project" value="InterPro"/>
</dbReference>
<proteinExistence type="inferred from homology"/>
<evidence type="ECO:0000256" key="3">
    <source>
        <dbReference type="ARBA" id="ARBA00022741"/>
    </source>
</evidence>
<gene>
    <name evidence="7" type="ORF">B0H64DRAFT_355625</name>
</gene>
<name>A0AAE0HNI7_9PEZI</name>
<evidence type="ECO:0000256" key="5">
    <source>
        <dbReference type="ARBA" id="ARBA00023002"/>
    </source>
</evidence>
<evidence type="ECO:0000313" key="7">
    <source>
        <dbReference type="EMBL" id="KAK3299487.1"/>
    </source>
</evidence>
<reference evidence="7" key="2">
    <citation type="submission" date="2023-06" db="EMBL/GenBank/DDBJ databases">
        <authorList>
            <consortium name="Lawrence Berkeley National Laboratory"/>
            <person name="Haridas S."/>
            <person name="Hensen N."/>
            <person name="Bonometti L."/>
            <person name="Westerberg I."/>
            <person name="Brannstrom I.O."/>
            <person name="Guillou S."/>
            <person name="Cros-Aarteil S."/>
            <person name="Calhoun S."/>
            <person name="Kuo A."/>
            <person name="Mondo S."/>
            <person name="Pangilinan J."/>
            <person name="Riley R."/>
            <person name="Labutti K."/>
            <person name="Andreopoulos B."/>
            <person name="Lipzen A."/>
            <person name="Chen C."/>
            <person name="Yanf M."/>
            <person name="Daum C."/>
            <person name="Ng V."/>
            <person name="Clum A."/>
            <person name="Steindorff A."/>
            <person name="Ohm R."/>
            <person name="Martin F."/>
            <person name="Silar P."/>
            <person name="Natvig D."/>
            <person name="Lalanne C."/>
            <person name="Gautier V."/>
            <person name="Ament-Velasquez S.L."/>
            <person name="Kruys A."/>
            <person name="Hutchinson M.I."/>
            <person name="Powell A.J."/>
            <person name="Barry K."/>
            <person name="Miller A.N."/>
            <person name="Grigoriev I.V."/>
            <person name="Debuchy R."/>
            <person name="Gladieux P."/>
            <person name="Thoren M.H."/>
            <person name="Johannesson H."/>
        </authorList>
    </citation>
    <scope>NUCLEOTIDE SEQUENCE</scope>
    <source>
        <strain evidence="7">CBS 168.71</strain>
    </source>
</reference>
<dbReference type="InterPro" id="IPR047122">
    <property type="entry name" value="Trans-enoyl_RdTase-like"/>
</dbReference>
<dbReference type="Pfam" id="PF00107">
    <property type="entry name" value="ADH_zinc_N"/>
    <property type="match status" value="1"/>
</dbReference>
<dbReference type="InterPro" id="IPR013154">
    <property type="entry name" value="ADH-like_N"/>
</dbReference>
<evidence type="ECO:0000256" key="2">
    <source>
        <dbReference type="ARBA" id="ARBA00011245"/>
    </source>
</evidence>
<dbReference type="SUPFAM" id="SSF50129">
    <property type="entry name" value="GroES-like"/>
    <property type="match status" value="1"/>
</dbReference>
<organism evidence="7 8">
    <name type="scientific">Chaetomium fimeti</name>
    <dbReference type="NCBI Taxonomy" id="1854472"/>
    <lineage>
        <taxon>Eukaryota</taxon>
        <taxon>Fungi</taxon>
        <taxon>Dikarya</taxon>
        <taxon>Ascomycota</taxon>
        <taxon>Pezizomycotina</taxon>
        <taxon>Sordariomycetes</taxon>
        <taxon>Sordariomycetidae</taxon>
        <taxon>Sordariales</taxon>
        <taxon>Chaetomiaceae</taxon>
        <taxon>Chaetomium</taxon>
    </lineage>
</organism>
<dbReference type="PANTHER" id="PTHR45348">
    <property type="entry name" value="HYPOTHETICAL OXIDOREDUCTASE (EUROFUNG)"/>
    <property type="match status" value="1"/>
</dbReference>
<dbReference type="AlphaFoldDB" id="A0AAE0HNI7"/>
<keyword evidence="8" id="KW-1185">Reference proteome</keyword>
<comment type="similarity">
    <text evidence="1">Belongs to the zinc-containing alcohol dehydrogenase family.</text>
</comment>
<protein>
    <recommendedName>
        <fullName evidence="6">Enoyl reductase (ER) domain-containing protein</fullName>
    </recommendedName>
</protein>
<feature type="domain" description="Enoyl reductase (ER)" evidence="6">
    <location>
        <begin position="13"/>
        <end position="374"/>
    </location>
</feature>
<dbReference type="GeneID" id="87838509"/>
<dbReference type="InterPro" id="IPR020843">
    <property type="entry name" value="ER"/>
</dbReference>
<keyword evidence="3" id="KW-0547">Nucleotide-binding</keyword>
<reference evidence="7" key="1">
    <citation type="journal article" date="2023" name="Mol. Phylogenet. Evol.">
        <title>Genome-scale phylogeny and comparative genomics of the fungal order Sordariales.</title>
        <authorList>
            <person name="Hensen N."/>
            <person name="Bonometti L."/>
            <person name="Westerberg I."/>
            <person name="Brannstrom I.O."/>
            <person name="Guillou S."/>
            <person name="Cros-Aarteil S."/>
            <person name="Calhoun S."/>
            <person name="Haridas S."/>
            <person name="Kuo A."/>
            <person name="Mondo S."/>
            <person name="Pangilinan J."/>
            <person name="Riley R."/>
            <person name="LaButti K."/>
            <person name="Andreopoulos B."/>
            <person name="Lipzen A."/>
            <person name="Chen C."/>
            <person name="Yan M."/>
            <person name="Daum C."/>
            <person name="Ng V."/>
            <person name="Clum A."/>
            <person name="Steindorff A."/>
            <person name="Ohm R.A."/>
            <person name="Martin F."/>
            <person name="Silar P."/>
            <person name="Natvig D.O."/>
            <person name="Lalanne C."/>
            <person name="Gautier V."/>
            <person name="Ament-Velasquez S.L."/>
            <person name="Kruys A."/>
            <person name="Hutchinson M.I."/>
            <person name="Powell A.J."/>
            <person name="Barry K."/>
            <person name="Miller A.N."/>
            <person name="Grigoriev I.V."/>
            <person name="Debuchy R."/>
            <person name="Gladieux P."/>
            <person name="Hiltunen Thoren M."/>
            <person name="Johannesson H."/>
        </authorList>
    </citation>
    <scope>NUCLEOTIDE SEQUENCE</scope>
    <source>
        <strain evidence="7">CBS 168.71</strain>
    </source>
</reference>
<accession>A0AAE0HNI7</accession>
<evidence type="ECO:0000313" key="8">
    <source>
        <dbReference type="Proteomes" id="UP001278766"/>
    </source>
</evidence>
<dbReference type="InterPro" id="IPR013149">
    <property type="entry name" value="ADH-like_C"/>
</dbReference>
<dbReference type="GO" id="GO:0000166">
    <property type="term" value="F:nucleotide binding"/>
    <property type="evidence" value="ECO:0007669"/>
    <property type="project" value="UniProtKB-KW"/>
</dbReference>
<comment type="caution">
    <text evidence="7">The sequence shown here is derived from an EMBL/GenBank/DDBJ whole genome shotgun (WGS) entry which is preliminary data.</text>
</comment>
<sequence length="377" mass="39870">MAVTTTQSALVGGNNDDIILSTAAPIPPRLDDDQVAVAVKAIALNPVDTKMLGDFHTPGAVLGCEFSGVVTSAGPVATSEWGLKEGDRVSAAIMGMNPLRPQVGAFSEHTVAPAHVVLKVRDDWSFAQGAGMGNAWYTSGWALFHTMGLPAGAQLEPLNTLVPPPEVPGVKATALRSGTKPATVLVSGGSSSTGTTAVQLLKLAGYHVIATCSARNFDLAREYGADEVFDHSSPTCAADIRERTRNGLRFALDCITTPETTRLCYAALGRSGGRYVSLDPFSEAVAASRAIVKPDWVLGPELVGEDIAWPEPHGRKGNPEARVFCEAWTRTLQRLLNEDLLRTHPQLVRETGLAGALGGLDDIRAKKVSGQKLVYLL</sequence>
<dbReference type="InterPro" id="IPR011032">
    <property type="entry name" value="GroES-like_sf"/>
</dbReference>
<dbReference type="SMART" id="SM00829">
    <property type="entry name" value="PKS_ER"/>
    <property type="match status" value="1"/>
</dbReference>
<evidence type="ECO:0000256" key="4">
    <source>
        <dbReference type="ARBA" id="ARBA00022857"/>
    </source>
</evidence>
<dbReference type="PANTHER" id="PTHR45348:SF1">
    <property type="entry name" value="TRANS-ENOYL REDUCTASE STHE"/>
    <property type="match status" value="1"/>
</dbReference>
<dbReference type="InterPro" id="IPR036291">
    <property type="entry name" value="NAD(P)-bd_dom_sf"/>
</dbReference>